<reference evidence="2" key="1">
    <citation type="submission" date="2014-03" db="EMBL/GenBank/DDBJ databases">
        <authorList>
            <person name="Genoscope - CEA"/>
        </authorList>
    </citation>
    <scope>NUCLEOTIDE SEQUENCE [LARGE SCALE GENOMIC DNA]</scope>
    <source>
        <strain evidence="2">CF27</strain>
    </source>
</reference>
<dbReference type="InterPro" id="IPR036249">
    <property type="entry name" value="Thioredoxin-like_sf"/>
</dbReference>
<gene>
    <name evidence="3" type="ORF">AFERRI_50895</name>
    <name evidence="2" type="ORF">AFERRI_530228</name>
</gene>
<organism evidence="2">
    <name type="scientific">Acidithiobacillus ferrivorans</name>
    <dbReference type="NCBI Taxonomy" id="160808"/>
    <lineage>
        <taxon>Bacteria</taxon>
        <taxon>Pseudomonadati</taxon>
        <taxon>Pseudomonadota</taxon>
        <taxon>Acidithiobacillia</taxon>
        <taxon>Acidithiobacillales</taxon>
        <taxon>Acidithiobacillaceae</taxon>
        <taxon>Acidithiobacillus</taxon>
    </lineage>
</organism>
<dbReference type="Gene3D" id="3.40.30.10">
    <property type="entry name" value="Glutaredoxin"/>
    <property type="match status" value="1"/>
</dbReference>
<keyword evidence="4" id="KW-1185">Reference proteome</keyword>
<dbReference type="Proteomes" id="UP000193925">
    <property type="component" value="Chromosome AFERRI"/>
</dbReference>
<accession>A0A060UX62</accession>
<dbReference type="RefSeq" id="WP_035194278.1">
    <property type="nucleotide sequence ID" value="NZ_CCCS020000049.1"/>
</dbReference>
<dbReference type="PROSITE" id="PS50404">
    <property type="entry name" value="GST_NTER"/>
    <property type="match status" value="1"/>
</dbReference>
<dbReference type="Gene3D" id="1.20.1050.10">
    <property type="match status" value="1"/>
</dbReference>
<dbReference type="EMBL" id="CCCS020000049">
    <property type="protein sequence ID" value="CDQ11333.1"/>
    <property type="molecule type" value="Genomic_DNA"/>
</dbReference>
<dbReference type="Pfam" id="PF04399">
    <property type="entry name" value="Glutaredoxin2_C"/>
    <property type="match status" value="1"/>
</dbReference>
<reference evidence="3 4" key="3">
    <citation type="submission" date="2017-03" db="EMBL/GenBank/DDBJ databases">
        <authorList>
            <person name="Regsiter A."/>
            <person name="William W."/>
        </authorList>
    </citation>
    <scope>NUCLEOTIDE SEQUENCE [LARGE SCALE GENOMIC DNA]</scope>
    <source>
        <strain evidence="3">PRJEB5721</strain>
    </source>
</reference>
<dbReference type="InterPro" id="IPR007494">
    <property type="entry name" value="Glutaredoxin2_C"/>
</dbReference>
<evidence type="ECO:0000313" key="4">
    <source>
        <dbReference type="Proteomes" id="UP000193925"/>
    </source>
</evidence>
<evidence type="ECO:0000313" key="2">
    <source>
        <dbReference type="EMBL" id="CDQ11333.1"/>
    </source>
</evidence>
<dbReference type="EMBL" id="LT841305">
    <property type="protein sequence ID" value="SMH67693.1"/>
    <property type="molecule type" value="Genomic_DNA"/>
</dbReference>
<evidence type="ECO:0000259" key="1">
    <source>
        <dbReference type="PROSITE" id="PS50404"/>
    </source>
</evidence>
<dbReference type="InterPro" id="IPR004045">
    <property type="entry name" value="Glutathione_S-Trfase_N"/>
</dbReference>
<reference evidence="2" key="2">
    <citation type="submission" date="2014-07" db="EMBL/GenBank/DDBJ databases">
        <title>Initial genome analysis of the psychrotolerant acidophile Acidithiobacillus ferrivorans CF27: insights into iron and sulfur oxidation pathways and into biofilm formation.</title>
        <authorList>
            <person name="Talla E."/>
            <person name="Hedrich S."/>
            <person name="Mangenot S."/>
            <person name="Ji B."/>
            <person name="Johnson D.B."/>
            <person name="Barbe V."/>
            <person name="Bonnefoy V."/>
        </authorList>
    </citation>
    <scope>NUCLEOTIDE SEQUENCE [LARGE SCALE GENOMIC DNA]</scope>
    <source>
        <strain evidence="2">CF27</strain>
    </source>
</reference>
<sequence length="230" mass="25927">MPENTTEPTLYHRWSSVEGQMLRMVLGAKGLHWNDHPCALRDQESAFDLGFAELPVLVHADGQAQQGKLAELAALDARYPDTPALHSSIPAAEWEAFVQWRAGLTALGDRLIASVLPAYEEICSDPEDMAFYRQECERRFQQSIESLANDRYGAYQQLENRGRLRELGKVLAKQRCYTGTLSLIDIVLTADFHLLRLLDGVTIPIDLQYYFQRVAEACDVSLNDGMPRSL</sequence>
<dbReference type="CDD" id="cd00570">
    <property type="entry name" value="GST_N_family"/>
    <property type="match status" value="1"/>
</dbReference>
<name>A0A060UX62_9PROT</name>
<dbReference type="AlphaFoldDB" id="A0A060UX62"/>
<keyword evidence="2" id="KW-0808">Transferase</keyword>
<proteinExistence type="predicted"/>
<feature type="domain" description="GST N-terminal" evidence="1">
    <location>
        <begin position="6"/>
        <end position="83"/>
    </location>
</feature>
<protein>
    <submittedName>
        <fullName evidence="2">Glutathione S-transferase domain protein</fullName>
    </submittedName>
</protein>
<dbReference type="SUPFAM" id="SSF52833">
    <property type="entry name" value="Thioredoxin-like"/>
    <property type="match status" value="1"/>
</dbReference>
<dbReference type="GO" id="GO:0016740">
    <property type="term" value="F:transferase activity"/>
    <property type="evidence" value="ECO:0007669"/>
    <property type="project" value="UniProtKB-KW"/>
</dbReference>
<evidence type="ECO:0000313" key="3">
    <source>
        <dbReference type="EMBL" id="SMH67693.1"/>
    </source>
</evidence>